<keyword evidence="3" id="KW-1185">Reference proteome</keyword>
<name>A0ABW2L324_9BACT</name>
<dbReference type="RefSeq" id="WP_379707923.1">
    <property type="nucleotide sequence ID" value="NZ_JBHTBS010000001.1"/>
</dbReference>
<evidence type="ECO:0000313" key="3">
    <source>
        <dbReference type="Proteomes" id="UP001596472"/>
    </source>
</evidence>
<feature type="region of interest" description="Disordered" evidence="1">
    <location>
        <begin position="34"/>
        <end position="56"/>
    </location>
</feature>
<reference evidence="3" key="1">
    <citation type="journal article" date="2019" name="Int. J. Syst. Evol. Microbiol.">
        <title>The Global Catalogue of Microorganisms (GCM) 10K type strain sequencing project: providing services to taxonomists for standard genome sequencing and annotation.</title>
        <authorList>
            <consortium name="The Broad Institute Genomics Platform"/>
            <consortium name="The Broad Institute Genome Sequencing Center for Infectious Disease"/>
            <person name="Wu L."/>
            <person name="Ma J."/>
        </authorList>
    </citation>
    <scope>NUCLEOTIDE SEQUENCE [LARGE SCALE GENOMIC DNA]</scope>
    <source>
        <strain evidence="3">CGMCC 4.1467</strain>
    </source>
</reference>
<sequence length="515" mass="57887">MSSIHRRKLTSILLHALAAGIGIASALFIKAQPEHHDRHAEKPRTPTRDSSQETSESIELVDALIANFKAQSAAHSSRPLFNSHKRFEEHLNELEPSSDPQATFQALLGEIDQLGLRQKDKLTEKDLDALAHLAVRFTHWLNADPHAAIKALPALGSGTAGMMAAHFIMSILEEATQKQGLQKTMEWIVDLSPPHLAVQHLSIYLGKQGDIEELRWYLTEHADFPVPEWAESLQAAIASRWPIEERDALISELSGDGKLRALMTLAERMDGSEGLEWIQTMMANGLIDANELQSLTEGNQLREFIRELDSPLDERIELMKEFGYAPEKITPSFKAYQIVRPEVNQALYGPDAKDWLYWFRSGEMSAQEVYDGVLEEIPDLGTGIDAFRNQMFRHLAEDDLERAMELVTGGPEVQNMMRASAANWHFHSVDPNEFYALTSSITDIDNPKIQKQLSNGWKNKASGNLERYGESYLQWVAALPEGPNRIWALEGLEHASRNKHPEINSQVTTLLNEAP</sequence>
<dbReference type="Proteomes" id="UP001596472">
    <property type="component" value="Unassembled WGS sequence"/>
</dbReference>
<dbReference type="EMBL" id="JBHTBS010000001">
    <property type="protein sequence ID" value="MFC7335625.1"/>
    <property type="molecule type" value="Genomic_DNA"/>
</dbReference>
<proteinExistence type="predicted"/>
<organism evidence="2 3">
    <name type="scientific">Haloferula chungangensis</name>
    <dbReference type="NCBI Taxonomy" id="1048331"/>
    <lineage>
        <taxon>Bacteria</taxon>
        <taxon>Pseudomonadati</taxon>
        <taxon>Verrucomicrobiota</taxon>
        <taxon>Verrucomicrobiia</taxon>
        <taxon>Verrucomicrobiales</taxon>
        <taxon>Verrucomicrobiaceae</taxon>
        <taxon>Haloferula</taxon>
    </lineage>
</organism>
<accession>A0ABW2L324</accession>
<feature type="compositionally biased region" description="Basic and acidic residues" evidence="1">
    <location>
        <begin position="34"/>
        <end position="51"/>
    </location>
</feature>
<comment type="caution">
    <text evidence="2">The sequence shown here is derived from an EMBL/GenBank/DDBJ whole genome shotgun (WGS) entry which is preliminary data.</text>
</comment>
<evidence type="ECO:0000256" key="1">
    <source>
        <dbReference type="SAM" id="MobiDB-lite"/>
    </source>
</evidence>
<protein>
    <submittedName>
        <fullName evidence="2">Uncharacterized protein</fullName>
    </submittedName>
</protein>
<gene>
    <name evidence="2" type="ORF">ACFQY0_00430</name>
</gene>
<evidence type="ECO:0000313" key="2">
    <source>
        <dbReference type="EMBL" id="MFC7335625.1"/>
    </source>
</evidence>